<gene>
    <name evidence="8" type="ORF">BO70DRAFT_209935</name>
</gene>
<dbReference type="VEuPathDB" id="FungiDB:BO70DRAFT_209935"/>
<evidence type="ECO:0000313" key="8">
    <source>
        <dbReference type="EMBL" id="PWY86721.1"/>
    </source>
</evidence>
<dbReference type="Pfam" id="PF00172">
    <property type="entry name" value="Zn_clus"/>
    <property type="match status" value="1"/>
</dbReference>
<evidence type="ECO:0000256" key="6">
    <source>
        <dbReference type="ARBA" id="ARBA00023242"/>
    </source>
</evidence>
<evidence type="ECO:0000256" key="3">
    <source>
        <dbReference type="ARBA" id="ARBA00023015"/>
    </source>
</evidence>
<evidence type="ECO:0000256" key="2">
    <source>
        <dbReference type="ARBA" id="ARBA00022833"/>
    </source>
</evidence>
<dbReference type="GO" id="GO:0008270">
    <property type="term" value="F:zinc ion binding"/>
    <property type="evidence" value="ECO:0007669"/>
    <property type="project" value="InterPro"/>
</dbReference>
<keyword evidence="3" id="KW-0805">Transcription regulation</keyword>
<dbReference type="PROSITE" id="PS00463">
    <property type="entry name" value="ZN2_CY6_FUNGAL_1"/>
    <property type="match status" value="1"/>
</dbReference>
<proteinExistence type="predicted"/>
<evidence type="ECO:0000313" key="9">
    <source>
        <dbReference type="Proteomes" id="UP000247233"/>
    </source>
</evidence>
<dbReference type="EMBL" id="MSFL01000007">
    <property type="protein sequence ID" value="PWY86721.1"/>
    <property type="molecule type" value="Genomic_DNA"/>
</dbReference>
<keyword evidence="5" id="KW-0804">Transcription</keyword>
<dbReference type="InterPro" id="IPR001138">
    <property type="entry name" value="Zn2Cys6_DnaBD"/>
</dbReference>
<dbReference type="InterPro" id="IPR036864">
    <property type="entry name" value="Zn2-C6_fun-type_DNA-bd_sf"/>
</dbReference>
<dbReference type="PANTHER" id="PTHR36206">
    <property type="entry name" value="ASPERCRYPTIN BIOSYNTHESIS CLUSTER-SPECIFIC TRANSCRIPTION REGULATOR ATNN-RELATED"/>
    <property type="match status" value="1"/>
</dbReference>
<keyword evidence="1" id="KW-0479">Metal-binding</keyword>
<dbReference type="STRING" id="1448321.A0A317WM08"/>
<dbReference type="GeneID" id="37060889"/>
<dbReference type="Gene3D" id="4.10.240.10">
    <property type="entry name" value="Zn(2)-C6 fungal-type DNA-binding domain"/>
    <property type="match status" value="1"/>
</dbReference>
<evidence type="ECO:0000256" key="5">
    <source>
        <dbReference type="ARBA" id="ARBA00023163"/>
    </source>
</evidence>
<dbReference type="SUPFAM" id="SSF57701">
    <property type="entry name" value="Zn2/Cys6 DNA-binding domain"/>
    <property type="match status" value="1"/>
</dbReference>
<dbReference type="OrthoDB" id="3145928at2759"/>
<dbReference type="SMART" id="SM00066">
    <property type="entry name" value="GAL4"/>
    <property type="match status" value="1"/>
</dbReference>
<dbReference type="PANTHER" id="PTHR36206:SF16">
    <property type="entry name" value="TRANSCRIPTION FACTOR DOMAIN-CONTAINING PROTEIN-RELATED"/>
    <property type="match status" value="1"/>
</dbReference>
<evidence type="ECO:0000256" key="1">
    <source>
        <dbReference type="ARBA" id="ARBA00022723"/>
    </source>
</evidence>
<dbReference type="RefSeq" id="XP_025400953.1">
    <property type="nucleotide sequence ID" value="XM_025538652.1"/>
</dbReference>
<dbReference type="PROSITE" id="PS50048">
    <property type="entry name" value="ZN2_CY6_FUNGAL_2"/>
    <property type="match status" value="1"/>
</dbReference>
<keyword evidence="2" id="KW-0862">Zinc</keyword>
<dbReference type="InterPro" id="IPR052360">
    <property type="entry name" value="Transcr_Regulatory_Proteins"/>
</dbReference>
<dbReference type="Proteomes" id="UP000247233">
    <property type="component" value="Unassembled WGS sequence"/>
</dbReference>
<organism evidence="8 9">
    <name type="scientific">Aspergillus heteromorphus CBS 117.55</name>
    <dbReference type="NCBI Taxonomy" id="1448321"/>
    <lineage>
        <taxon>Eukaryota</taxon>
        <taxon>Fungi</taxon>
        <taxon>Dikarya</taxon>
        <taxon>Ascomycota</taxon>
        <taxon>Pezizomycotina</taxon>
        <taxon>Eurotiomycetes</taxon>
        <taxon>Eurotiomycetidae</taxon>
        <taxon>Eurotiales</taxon>
        <taxon>Aspergillaceae</taxon>
        <taxon>Aspergillus</taxon>
        <taxon>Aspergillus subgen. Circumdati</taxon>
    </lineage>
</organism>
<protein>
    <recommendedName>
        <fullName evidence="7">Zn(2)-C6 fungal-type domain-containing protein</fullName>
    </recommendedName>
</protein>
<keyword evidence="9" id="KW-1185">Reference proteome</keyword>
<dbReference type="GO" id="GO:0003677">
    <property type="term" value="F:DNA binding"/>
    <property type="evidence" value="ECO:0007669"/>
    <property type="project" value="UniProtKB-KW"/>
</dbReference>
<comment type="caution">
    <text evidence="8">The sequence shown here is derived from an EMBL/GenBank/DDBJ whole genome shotgun (WGS) entry which is preliminary data.</text>
</comment>
<keyword evidence="6" id="KW-0539">Nucleus</keyword>
<reference evidence="8 9" key="1">
    <citation type="submission" date="2016-12" db="EMBL/GenBank/DDBJ databases">
        <title>The genomes of Aspergillus section Nigri reveals drivers in fungal speciation.</title>
        <authorList>
            <consortium name="DOE Joint Genome Institute"/>
            <person name="Vesth T.C."/>
            <person name="Nybo J."/>
            <person name="Theobald S."/>
            <person name="Brandl J."/>
            <person name="Frisvad J.C."/>
            <person name="Nielsen K.F."/>
            <person name="Lyhne E.K."/>
            <person name="Kogle M.E."/>
            <person name="Kuo A."/>
            <person name="Riley R."/>
            <person name="Clum A."/>
            <person name="Nolan M."/>
            <person name="Lipzen A."/>
            <person name="Salamov A."/>
            <person name="Henrissat B."/>
            <person name="Wiebenga A."/>
            <person name="De Vries R.P."/>
            <person name="Grigoriev I.V."/>
            <person name="Mortensen U.H."/>
            <person name="Andersen M.R."/>
            <person name="Baker S.E."/>
        </authorList>
    </citation>
    <scope>NUCLEOTIDE SEQUENCE [LARGE SCALE GENOMIC DNA]</scope>
    <source>
        <strain evidence="8 9">CBS 117.55</strain>
    </source>
</reference>
<feature type="domain" description="Zn(2)-C6 fungal-type" evidence="7">
    <location>
        <begin position="19"/>
        <end position="47"/>
    </location>
</feature>
<dbReference type="AlphaFoldDB" id="A0A317WM08"/>
<keyword evidence="4" id="KW-0238">DNA-binding</keyword>
<accession>A0A317WM08</accession>
<dbReference type="CDD" id="cd00067">
    <property type="entry name" value="GAL4"/>
    <property type="match status" value="1"/>
</dbReference>
<dbReference type="Pfam" id="PF11951">
    <property type="entry name" value="Fungal_trans_2"/>
    <property type="match status" value="1"/>
</dbReference>
<dbReference type="GO" id="GO:0000981">
    <property type="term" value="F:DNA-binding transcription factor activity, RNA polymerase II-specific"/>
    <property type="evidence" value="ECO:0007669"/>
    <property type="project" value="InterPro"/>
</dbReference>
<name>A0A317WM08_9EURO</name>
<evidence type="ECO:0000259" key="7">
    <source>
        <dbReference type="PROSITE" id="PS50048"/>
    </source>
</evidence>
<dbReference type="GO" id="GO:0009893">
    <property type="term" value="P:positive regulation of metabolic process"/>
    <property type="evidence" value="ECO:0007669"/>
    <property type="project" value="UniProtKB-ARBA"/>
</dbReference>
<sequence>MPMSPEPRKKIYTKRSRTGCRTCRARRIKCDESPNACNNCTRTGRKCEGYELYRVPRDSGKSDPNSPRNASVTQICRAVTSKLQWKVTSDEGRCLAFFEHQSVPQLVTFFDSPLWQQLVLELCYCEPAVFHGVVALGAVNQAYEIAARGPPGGSRRLLLGRKGTQNKWYQFAIEQAGRAFAMLNKRRASNDPTLHTVILVCCLLFVMCELLHRKLGTAIVHMESGLRILRGMRVQRQAMGLVLTSPSAIERCVGETFLSLQGASAFFGIKDPLDVDTRYVFEQPYNHYLESFTSLQHARQVLKPLLNTASIFVAQCMHASEAEMKLIYPTLQCRQFLLVGYFTRFLKLFADFCDRTYGTSSFTTPTTSDDPTQRKAYREAEITRLSALYSLLAAKLFLYDKTRPVPDSLTPECEAVIVAAETAMDKLPSQSPTITVHHEIVPALNVATIRCPDYRIRCRGIAMMRSWGAIEGFMSASLNADLMEESMKQELLYWYRSAEGGNPPGVTFEMNPDGRVTARIEYRLRKAERDCRLVLERNEDLVAQLLDIENAENWPCVRSLGLLDHVKR</sequence>
<evidence type="ECO:0000256" key="4">
    <source>
        <dbReference type="ARBA" id="ARBA00023125"/>
    </source>
</evidence>
<dbReference type="InterPro" id="IPR021858">
    <property type="entry name" value="Fun_TF"/>
</dbReference>